<feature type="transmembrane region" description="Helical" evidence="1">
    <location>
        <begin position="6"/>
        <end position="32"/>
    </location>
</feature>
<name>A0ABS3SJZ3_9CELL</name>
<sequence>MDEPWYIVVATLGPLAAALGAIGALTVGILTVRQRSAADARAQWWARVQWAVDLTFQSDEARRSVGFDALALLASSPLAGPDDDAFLAGLSIDVLDAVQDRATVDDVDFVPAADPAPVRPSSARAVVTVTRSEVAAARLRVATDRGRGAATPSWITRLAQAGTPGD</sequence>
<accession>A0ABS3SJZ3</accession>
<organism evidence="2 3">
    <name type="scientific">Cellulomonas fengjieae</name>
    <dbReference type="NCBI Taxonomy" id="2819978"/>
    <lineage>
        <taxon>Bacteria</taxon>
        <taxon>Bacillati</taxon>
        <taxon>Actinomycetota</taxon>
        <taxon>Actinomycetes</taxon>
        <taxon>Micrococcales</taxon>
        <taxon>Cellulomonadaceae</taxon>
        <taxon>Cellulomonas</taxon>
    </lineage>
</organism>
<dbReference type="RefSeq" id="WP_208213208.1">
    <property type="nucleotide sequence ID" value="NZ_CP074404.1"/>
</dbReference>
<evidence type="ECO:0000313" key="3">
    <source>
        <dbReference type="Proteomes" id="UP000678317"/>
    </source>
</evidence>
<proteinExistence type="predicted"/>
<keyword evidence="1" id="KW-0472">Membrane</keyword>
<dbReference type="Proteomes" id="UP000678317">
    <property type="component" value="Unassembled WGS sequence"/>
</dbReference>
<keyword evidence="1" id="KW-0812">Transmembrane</keyword>
<comment type="caution">
    <text evidence="2">The sequence shown here is derived from an EMBL/GenBank/DDBJ whole genome shotgun (WGS) entry which is preliminary data.</text>
</comment>
<dbReference type="EMBL" id="JAGFBM010000009">
    <property type="protein sequence ID" value="MBO3086064.1"/>
    <property type="molecule type" value="Genomic_DNA"/>
</dbReference>
<gene>
    <name evidence="2" type="ORF">J4035_15585</name>
</gene>
<keyword evidence="3" id="KW-1185">Reference proteome</keyword>
<evidence type="ECO:0000256" key="1">
    <source>
        <dbReference type="SAM" id="Phobius"/>
    </source>
</evidence>
<protein>
    <submittedName>
        <fullName evidence="2">Uncharacterized protein</fullName>
    </submittedName>
</protein>
<evidence type="ECO:0000313" key="2">
    <source>
        <dbReference type="EMBL" id="MBO3086064.1"/>
    </source>
</evidence>
<reference evidence="2 3" key="1">
    <citation type="submission" date="2021-03" db="EMBL/GenBank/DDBJ databases">
        <title>novel species in genus Cellulomonas.</title>
        <authorList>
            <person name="Zhang G."/>
        </authorList>
    </citation>
    <scope>NUCLEOTIDE SEQUENCE [LARGE SCALE GENOMIC DNA]</scope>
    <source>
        <strain evidence="3">zg-ZUI188</strain>
    </source>
</reference>
<keyword evidence="1" id="KW-1133">Transmembrane helix</keyword>